<dbReference type="SUPFAM" id="SSF52540">
    <property type="entry name" value="P-loop containing nucleoside triphosphate hydrolases"/>
    <property type="match status" value="2"/>
</dbReference>
<dbReference type="InterPro" id="IPR001650">
    <property type="entry name" value="Helicase_C-like"/>
</dbReference>
<dbReference type="SMART" id="SM00487">
    <property type="entry name" value="DEXDc"/>
    <property type="match status" value="1"/>
</dbReference>
<sequence>MIQEEQNDQPFKEYKGSDVSYDKSLIRYLEQRQPSISCDKRTVIVIGTHKYYNLFCAQLVECNLTNDDRLKKPFTILNPIDLVWGTKSVDKLRFYSSIIKFQAFYEKSLIDNEGFKALILNPLQLEIYYHNSDVSERISPRSISRVMFKHGKASFKVYVNQDEGEYEINGELTINGEIYTLLCVDVRFDNFLIHGNCWYYIDNPELLNAIAYFKRCNNKVKVPESDFQKFQTDVLNKMENHIAVKHLYLNAGTTAQIKRAGFDQEPEKLIFLSDLDSYVMINPVMKYGDTEVPVLTKKQINALGDDGDIFEVVRDFDAEDSFITLLIRQHTLFDEQLDNPLLYFYLHKSYFLDEGWFLEAFETWKDQGITVLGFNQLKGNKLNSDRASVSIQVSSGLNWFNAKVGVGFGGQRASLKQLYKAVKNRTKYVKLDDGTFGIIPEEWLQRFQSYFSGGEIEDENIKIPKVNYSAVTELYDAHMLDKEVQEEVTRYHVQLSDFEAIESIEVSSALNGVLRPYQLQGLSWLNFLDDFNFGGCLADDMGLGKSIQVIAFMLRLREKSKQNTHLLVVPTSLIHNWKEEVRKFAPSIKLYIHHGPERLKNVDDLAQYETIITTYGTLVSDVIFLRKYEFTYVFLDESQNIKNLSSQRYKAARLLKSRNKLLLSGTPLENNTFDIYAQLSFACPGLLGTRSFFRNTYAIPIDKFKNKHSAYALQQKISPFILRRTKKDVATELPEKTEIILYCDMREEQRNIYNAYEREFREYISASREEDISKNSMHVLKGITKLRQICNSPLLIGDEIHAGDSSSKMEMLLEQLRSISGDHKVLVFSQFVSMLDLIKKELQKERIKHAYLVGSTKDREQVINQFQQDEETRVFLISLKAGGTGLNLTAAEYVFIVDPWWNPAIENQAIDRCYRIGQSRNVIAARLICPDTVEEKILAMQQRKASLAEDLVNIENSFFQSLTKGDLLSIVSNN</sequence>
<evidence type="ECO:0000256" key="1">
    <source>
        <dbReference type="ARBA" id="ARBA00022801"/>
    </source>
</evidence>
<protein>
    <submittedName>
        <fullName evidence="4">SNF2 helicase associated domain-containing protein</fullName>
    </submittedName>
</protein>
<evidence type="ECO:0000259" key="3">
    <source>
        <dbReference type="PROSITE" id="PS51194"/>
    </source>
</evidence>
<keyword evidence="1" id="KW-0378">Hydrolase</keyword>
<accession>A0A937KE48</accession>
<name>A0A937KE48_9BACT</name>
<evidence type="ECO:0000259" key="2">
    <source>
        <dbReference type="PROSITE" id="PS51192"/>
    </source>
</evidence>
<dbReference type="Gene3D" id="3.40.50.300">
    <property type="entry name" value="P-loop containing nucleotide triphosphate hydrolases"/>
    <property type="match status" value="1"/>
</dbReference>
<dbReference type="PROSITE" id="PS51194">
    <property type="entry name" value="HELICASE_CTER"/>
    <property type="match status" value="1"/>
</dbReference>
<dbReference type="Pfam" id="PF00271">
    <property type="entry name" value="Helicase_C"/>
    <property type="match status" value="1"/>
</dbReference>
<reference evidence="4" key="1">
    <citation type="submission" date="2021-01" db="EMBL/GenBank/DDBJ databases">
        <title>Fulvivirga kasyanovii gen. nov., sp nov., a novel member of the phylum Bacteroidetes isolated from seawater in a mussel farm.</title>
        <authorList>
            <person name="Zhao L.-H."/>
            <person name="Wang Z.-J."/>
        </authorList>
    </citation>
    <scope>NUCLEOTIDE SEQUENCE</scope>
    <source>
        <strain evidence="4">29W222</strain>
    </source>
</reference>
<feature type="domain" description="Helicase C-terminal" evidence="3">
    <location>
        <begin position="808"/>
        <end position="970"/>
    </location>
</feature>
<dbReference type="GO" id="GO:0005524">
    <property type="term" value="F:ATP binding"/>
    <property type="evidence" value="ECO:0007669"/>
    <property type="project" value="InterPro"/>
</dbReference>
<dbReference type="Pfam" id="PF00176">
    <property type="entry name" value="SNF2-rel_dom"/>
    <property type="match status" value="1"/>
</dbReference>
<evidence type="ECO:0000313" key="5">
    <source>
        <dbReference type="Proteomes" id="UP000614216"/>
    </source>
</evidence>
<comment type="caution">
    <text evidence="4">The sequence shown here is derived from an EMBL/GenBank/DDBJ whole genome shotgun (WGS) entry which is preliminary data.</text>
</comment>
<feature type="domain" description="Helicase ATP-binding" evidence="2">
    <location>
        <begin position="526"/>
        <end position="685"/>
    </location>
</feature>
<dbReference type="CDD" id="cd18793">
    <property type="entry name" value="SF2_C_SNF"/>
    <property type="match status" value="1"/>
</dbReference>
<proteinExistence type="predicted"/>
<dbReference type="InterPro" id="IPR027417">
    <property type="entry name" value="P-loop_NTPase"/>
</dbReference>
<dbReference type="PANTHER" id="PTHR10799">
    <property type="entry name" value="SNF2/RAD54 HELICASE FAMILY"/>
    <property type="match status" value="1"/>
</dbReference>
<dbReference type="SMART" id="SM00490">
    <property type="entry name" value="HELICc"/>
    <property type="match status" value="1"/>
</dbReference>
<dbReference type="AlphaFoldDB" id="A0A937KE48"/>
<dbReference type="InterPro" id="IPR038718">
    <property type="entry name" value="SNF2-like_sf"/>
</dbReference>
<dbReference type="PROSITE" id="PS51192">
    <property type="entry name" value="HELICASE_ATP_BIND_1"/>
    <property type="match status" value="1"/>
</dbReference>
<dbReference type="RefSeq" id="WP_202858714.1">
    <property type="nucleotide sequence ID" value="NZ_JAEUGD010000066.1"/>
</dbReference>
<dbReference type="InterPro" id="IPR013663">
    <property type="entry name" value="Helicase_SWF/SNF/SWI_bac"/>
</dbReference>
<dbReference type="Proteomes" id="UP000614216">
    <property type="component" value="Unassembled WGS sequence"/>
</dbReference>
<dbReference type="GO" id="GO:0016787">
    <property type="term" value="F:hydrolase activity"/>
    <property type="evidence" value="ECO:0007669"/>
    <property type="project" value="UniProtKB-KW"/>
</dbReference>
<dbReference type="Gene3D" id="3.40.50.10810">
    <property type="entry name" value="Tandem AAA-ATPase domain"/>
    <property type="match status" value="1"/>
</dbReference>
<dbReference type="EMBL" id="JAEUGD010000066">
    <property type="protein sequence ID" value="MBL6449179.1"/>
    <property type="molecule type" value="Genomic_DNA"/>
</dbReference>
<dbReference type="Pfam" id="PF08455">
    <property type="entry name" value="SNF2_assoc"/>
    <property type="match status" value="1"/>
</dbReference>
<keyword evidence="5" id="KW-1185">Reference proteome</keyword>
<dbReference type="InterPro" id="IPR014001">
    <property type="entry name" value="Helicase_ATP-bd"/>
</dbReference>
<gene>
    <name evidence="4" type="ORF">JMN32_22900</name>
</gene>
<dbReference type="InterPro" id="IPR000330">
    <property type="entry name" value="SNF2_N"/>
</dbReference>
<organism evidence="4 5">
    <name type="scientific">Fulvivirga marina</name>
    <dbReference type="NCBI Taxonomy" id="2494733"/>
    <lineage>
        <taxon>Bacteria</taxon>
        <taxon>Pseudomonadati</taxon>
        <taxon>Bacteroidota</taxon>
        <taxon>Cytophagia</taxon>
        <taxon>Cytophagales</taxon>
        <taxon>Fulvivirgaceae</taxon>
        <taxon>Fulvivirga</taxon>
    </lineage>
</organism>
<evidence type="ECO:0000313" key="4">
    <source>
        <dbReference type="EMBL" id="MBL6449179.1"/>
    </source>
</evidence>
<dbReference type="InterPro" id="IPR049730">
    <property type="entry name" value="SNF2/RAD54-like_C"/>
</dbReference>